<dbReference type="PANTHER" id="PTHR42956">
    <property type="entry name" value="NITROGENASE IRON-MOLYBDENUM COFACTOR BIOSYNTHESIS PROTEIN NIFE"/>
    <property type="match status" value="1"/>
</dbReference>
<dbReference type="NCBIfam" id="TIGR01283">
    <property type="entry name" value="nifE"/>
    <property type="match status" value="1"/>
</dbReference>
<name>A0A1F6G8R8_9PROT</name>
<dbReference type="Pfam" id="PF00148">
    <property type="entry name" value="Oxidored_nitro"/>
    <property type="match status" value="1"/>
</dbReference>
<keyword evidence="5 6" id="KW-0535">Nitrogen fixation</keyword>
<dbReference type="STRING" id="1817772.A2527_01440"/>
<dbReference type="InterPro" id="IPR000510">
    <property type="entry name" value="Nase/OxRdtase_comp1"/>
</dbReference>
<dbReference type="Gene3D" id="3.40.50.12380">
    <property type="entry name" value="Nitrogenase MoFe cofactor biosynthesis protein NifE, C-terminal"/>
    <property type="match status" value="1"/>
</dbReference>
<dbReference type="SUPFAM" id="SSF53807">
    <property type="entry name" value="Helical backbone' metal receptor"/>
    <property type="match status" value="1"/>
</dbReference>
<protein>
    <recommendedName>
        <fullName evidence="4">Nitrogenase iron-molybdenum cofactor biosynthesis protein NifE</fullName>
    </recommendedName>
</protein>
<evidence type="ECO:0000256" key="2">
    <source>
        <dbReference type="ARBA" id="ARBA00005155"/>
    </source>
</evidence>
<gene>
    <name evidence="8" type="ORF">A2527_01440</name>
</gene>
<evidence type="ECO:0000256" key="1">
    <source>
        <dbReference type="ARBA" id="ARBA00003171"/>
    </source>
</evidence>
<accession>A0A1F6G8R8</accession>
<dbReference type="GO" id="GO:0016163">
    <property type="term" value="F:nitrogenase activity"/>
    <property type="evidence" value="ECO:0007669"/>
    <property type="project" value="InterPro"/>
</dbReference>
<dbReference type="PROSITE" id="PS00699">
    <property type="entry name" value="NITROGENASE_1_1"/>
    <property type="match status" value="1"/>
</dbReference>
<dbReference type="InterPro" id="IPR049939">
    <property type="entry name" value="NifE-like"/>
</dbReference>
<dbReference type="PROSITE" id="PS00090">
    <property type="entry name" value="NITROGENASE_1_2"/>
    <property type="match status" value="1"/>
</dbReference>
<comment type="caution">
    <text evidence="8">The sequence shown here is derived from an EMBL/GenBank/DDBJ whole genome shotgun (WGS) entry which is preliminary data.</text>
</comment>
<comment type="similarity">
    <text evidence="3 6">Belongs to the NifD/NifK/NifE/NifN family.</text>
</comment>
<proteinExistence type="inferred from homology"/>
<feature type="domain" description="Nitrogenase/oxidoreductase component 1" evidence="7">
    <location>
        <begin position="38"/>
        <end position="431"/>
    </location>
</feature>
<evidence type="ECO:0000313" key="8">
    <source>
        <dbReference type="EMBL" id="OGG94498.1"/>
    </source>
</evidence>
<dbReference type="PANTHER" id="PTHR42956:SF1">
    <property type="entry name" value="NITROGENASE IRON-MOLYBDENUM COFACTOR BIOSYNTHESIS PROTEIN NIFE"/>
    <property type="match status" value="1"/>
</dbReference>
<evidence type="ECO:0000313" key="9">
    <source>
        <dbReference type="Proteomes" id="UP000178449"/>
    </source>
</evidence>
<dbReference type="InterPro" id="IPR000318">
    <property type="entry name" value="Nase_comp1_CS"/>
</dbReference>
<evidence type="ECO:0000256" key="3">
    <source>
        <dbReference type="ARBA" id="ARBA00011002"/>
    </source>
</evidence>
<organism evidence="8 9">
    <name type="scientific">Candidatus Lambdaproteobacteria bacterium RIFOXYD2_FULL_50_16</name>
    <dbReference type="NCBI Taxonomy" id="1817772"/>
    <lineage>
        <taxon>Bacteria</taxon>
        <taxon>Pseudomonadati</taxon>
        <taxon>Pseudomonadota</taxon>
        <taxon>Candidatus Lambdaproteobacteria</taxon>
    </lineage>
</organism>
<comment type="function">
    <text evidence="1">This protein may play a role in the biosynthesis of the prosthetic group of nitrogenase (FeMo cofactor).</text>
</comment>
<dbReference type="Gene3D" id="3.40.50.1980">
    <property type="entry name" value="Nitrogenase molybdenum iron protein domain"/>
    <property type="match status" value="1"/>
</dbReference>
<dbReference type="InterPro" id="IPR005973">
    <property type="entry name" value="NifE"/>
</dbReference>
<comment type="pathway">
    <text evidence="2">Cofactor biosynthesis; Fe-Mo cofactor biosynthesis.</text>
</comment>
<evidence type="ECO:0000256" key="6">
    <source>
        <dbReference type="RuleBase" id="RU004021"/>
    </source>
</evidence>
<dbReference type="Proteomes" id="UP000178449">
    <property type="component" value="Unassembled WGS sequence"/>
</dbReference>
<sequence length="449" mass="48807">MLTSELREVLVEEDCDHNAKKQTPGCPRPTPGKAGGGCAFDGAFSSLVPITDAAHIVHGPIGCVGNAWNNRGAKSSGPLMYKNAFATNINNNDVVFGGEKKLYQAIKQIIKTHNPPAVFVYQTCVTAMIGDDLGALCKAVSEKTGVPVIPVESPGFIGSKNFGNRLSGDAVLRQVIGTQEPKAEHPFNFNIIGEFNIAGEFWEVAPIFDQLGIRLICTLSGDARYHQVAMMHKAQVNMMVCSRALLNVARRLRELYGIPYFEGSFYGAQNFSNSLRQLVEYFGDATLKEKTEALIAHETAKLEPQLCALKAKLKGKKALLYTGGVKSWSLVGALQELGIEVIATGTKKSTEEDKARIKELMGEEAEMITDGSAPNLLKLYHEAGADLLMAGGRNQYTALKAKLPFVHVNQERDLAFAGYSGFLRFAKQLVFAIESPAYAWAKRPFGAQS</sequence>
<evidence type="ECO:0000256" key="4">
    <source>
        <dbReference type="ARBA" id="ARBA00013280"/>
    </source>
</evidence>
<reference evidence="8 9" key="1">
    <citation type="journal article" date="2016" name="Nat. Commun.">
        <title>Thousands of microbial genomes shed light on interconnected biogeochemical processes in an aquifer system.</title>
        <authorList>
            <person name="Anantharaman K."/>
            <person name="Brown C.T."/>
            <person name="Hug L.A."/>
            <person name="Sharon I."/>
            <person name="Castelle C.J."/>
            <person name="Probst A.J."/>
            <person name="Thomas B.C."/>
            <person name="Singh A."/>
            <person name="Wilkins M.J."/>
            <person name="Karaoz U."/>
            <person name="Brodie E.L."/>
            <person name="Williams K.H."/>
            <person name="Hubbard S.S."/>
            <person name="Banfield J.F."/>
        </authorList>
    </citation>
    <scope>NUCLEOTIDE SEQUENCE [LARGE SCALE GENOMIC DNA]</scope>
</reference>
<dbReference type="GO" id="GO:0065003">
    <property type="term" value="P:protein-containing complex assembly"/>
    <property type="evidence" value="ECO:0007669"/>
    <property type="project" value="InterPro"/>
</dbReference>
<dbReference type="EMBL" id="MFNE01000038">
    <property type="protein sequence ID" value="OGG94498.1"/>
    <property type="molecule type" value="Genomic_DNA"/>
</dbReference>
<evidence type="ECO:0000256" key="5">
    <source>
        <dbReference type="ARBA" id="ARBA00023231"/>
    </source>
</evidence>
<evidence type="ECO:0000259" key="7">
    <source>
        <dbReference type="Pfam" id="PF00148"/>
    </source>
</evidence>
<dbReference type="UniPathway" id="UPA00782"/>
<dbReference type="AlphaFoldDB" id="A0A1F6G8R8"/>